<feature type="non-terminal residue" evidence="4">
    <location>
        <position position="1"/>
    </location>
</feature>
<dbReference type="EMBL" id="CVQI01001780">
    <property type="protein sequence ID" value="CRK10880.1"/>
    <property type="molecule type" value="Genomic_DNA"/>
</dbReference>
<dbReference type="GO" id="GO:0031932">
    <property type="term" value="C:TORC2 complex"/>
    <property type="evidence" value="ECO:0007669"/>
    <property type="project" value="InterPro"/>
</dbReference>
<dbReference type="InterPro" id="IPR036322">
    <property type="entry name" value="WD40_repeat_dom_sf"/>
</dbReference>
<feature type="region of interest" description="Disordered" evidence="3">
    <location>
        <begin position="1"/>
        <end position="107"/>
    </location>
</feature>
<feature type="compositionally biased region" description="Polar residues" evidence="3">
    <location>
        <begin position="22"/>
        <end position="39"/>
    </location>
</feature>
<feature type="region of interest" description="Disordered" evidence="3">
    <location>
        <begin position="346"/>
        <end position="369"/>
    </location>
</feature>
<protein>
    <submittedName>
        <fullName evidence="4">Uncharacterized protein</fullName>
    </submittedName>
</protein>
<evidence type="ECO:0000256" key="3">
    <source>
        <dbReference type="SAM" id="MobiDB-lite"/>
    </source>
</evidence>
<dbReference type="GO" id="GO:0032956">
    <property type="term" value="P:regulation of actin cytoskeleton organization"/>
    <property type="evidence" value="ECO:0007669"/>
    <property type="project" value="TreeGrafter"/>
</dbReference>
<keyword evidence="2" id="KW-0853">WD repeat</keyword>
<dbReference type="Proteomes" id="UP000045706">
    <property type="component" value="Unassembled WGS sequence"/>
</dbReference>
<sequence>EPIARDRAMKMAMDAPTAIGGQPQNADAITKQTGQDPSLSQRHQQRVQQQPQSVVIDLTGDSPPSSPHVATRDNGHEERPAKRQRVAIAPRLPQLQPRPQPTPEPPLSLNDCIKRYVITALDRKFDSFAAIEPAFDDLLDTRKLGNKIIRVFAADTMFLAQYHASRGYLSQEYQAQLQAQVGEYVNTLMGDPSYGHLTNTNGHSSRSTSSIPQQTVPTPNRQPQGAVMGWQSLPKPRESCAVPDHSRPHAVSGQVAATAGQHVRLPIAHSHPPALAQHPTPVQTPTPVRPTHLPSTAKTQDVLPPKITTPLQRSGSKTKLRAAFGTNPVSPLGFRSHARATAWKYKRSVKPERASKHGAARHSNKGTGAWASLPKRPYLALQERRSIQAGAAKLIHLPLEERKHSVCWPYHVDFTEEEVEVARQAVRKYLARQPQSGKMALREIRRFARKHPEHICQLANTFALKDGLSRRDQVSISNFFEDAAANRVNRHKVATRLELDELDEQNARVRACRIPSLLFAREVDGNRGFGRTRKLVNFTNEFRKALEDELESRGDWNNCAGDIMTITWVSDHSFLCGATAHSDSHNQQYNKPGNLLLYSPSDSRLQAYADHRFPRPVIESGENSTEAMRESQDPWLYASVVSSTYDAMRDRAYTSSFDKTVKIWKVDKFGARMDCLGTWPHRGHVNFVEVSKQIGWVATAADVPHEAVRLYVVNDKDISMSDYIPLSGTRAWNEDDKETQAPQKWSYYPATMRWGIAKDVQHFLLVGYSPRSITGDDNDIPLEKQNSGEICLWNCKTGKSVKVMTGSSQNVFEVAWHPTQPCFIVASSPFGKHFDDRVKTQIRIFTPADVPELYGAFNEVQCLDCPASDINELTIMPCSLSCCYITAAATDGNVYVWDTARGDNPIHVLRHGSPIGDDVGNDDTGVKFTAWGTSQDRFYTGGSDGMVKVWNIRNRKKPLVRDLLQVDAPISSGVFSPNRAKLAIGDASGRVSLLSVDKADDQPAKYIQIPAATQSLVHTTARSIRVPKNFTPHLTPLPPAGTESESGIDRARAYVAQGNLQIHQNRCIGAVQGPAYAALGFYRGELHKDGDHNQPLLAATDAKQQENQTMFRSSGRVRRLRGLEPPAPPLSQQHQRNQALVLDLRALPESTQLELAMEGVKLDDPLEAQDWDFEYEEE</sequence>
<dbReference type="PANTHER" id="PTHR19842">
    <property type="entry name" value="G BETA-LIKE PROTEIN GBL"/>
    <property type="match status" value="1"/>
</dbReference>
<name>A0A0G4KMC6_VERLO</name>
<feature type="compositionally biased region" description="Low complexity" evidence="3">
    <location>
        <begin position="40"/>
        <end position="55"/>
    </location>
</feature>
<dbReference type="GO" id="GO:0031931">
    <property type="term" value="C:TORC1 complex"/>
    <property type="evidence" value="ECO:0007669"/>
    <property type="project" value="InterPro"/>
</dbReference>
<evidence type="ECO:0000313" key="5">
    <source>
        <dbReference type="Proteomes" id="UP000045706"/>
    </source>
</evidence>
<feature type="compositionally biased region" description="Polar residues" evidence="3">
    <location>
        <begin position="196"/>
        <end position="223"/>
    </location>
</feature>
<dbReference type="SMART" id="SM00320">
    <property type="entry name" value="WD40"/>
    <property type="match status" value="5"/>
</dbReference>
<dbReference type="PROSITE" id="PS50082">
    <property type="entry name" value="WD_REPEATS_2"/>
    <property type="match status" value="1"/>
</dbReference>
<dbReference type="Gene3D" id="2.130.10.10">
    <property type="entry name" value="YVTN repeat-like/Quinoprotein amine dehydrogenase"/>
    <property type="match status" value="1"/>
</dbReference>
<evidence type="ECO:0000256" key="1">
    <source>
        <dbReference type="ARBA" id="ARBA00009890"/>
    </source>
</evidence>
<dbReference type="InterPro" id="IPR015943">
    <property type="entry name" value="WD40/YVTN_repeat-like_dom_sf"/>
</dbReference>
<organism evidence="4 5">
    <name type="scientific">Verticillium longisporum</name>
    <name type="common">Verticillium dahliae var. longisporum</name>
    <dbReference type="NCBI Taxonomy" id="100787"/>
    <lineage>
        <taxon>Eukaryota</taxon>
        <taxon>Fungi</taxon>
        <taxon>Dikarya</taxon>
        <taxon>Ascomycota</taxon>
        <taxon>Pezizomycotina</taxon>
        <taxon>Sordariomycetes</taxon>
        <taxon>Hypocreomycetidae</taxon>
        <taxon>Glomerellales</taxon>
        <taxon>Plectosphaerellaceae</taxon>
        <taxon>Verticillium</taxon>
    </lineage>
</organism>
<reference evidence="5" key="1">
    <citation type="submission" date="2015-05" db="EMBL/GenBank/DDBJ databases">
        <authorList>
            <person name="Fogelqvist Johan"/>
        </authorList>
    </citation>
    <scope>NUCLEOTIDE SEQUENCE [LARGE SCALE GENOMIC DNA]</scope>
</reference>
<feature type="region of interest" description="Disordered" evidence="3">
    <location>
        <begin position="192"/>
        <end position="248"/>
    </location>
</feature>
<feature type="repeat" description="WD" evidence="2">
    <location>
        <begin position="919"/>
        <end position="960"/>
    </location>
</feature>
<dbReference type="SUPFAM" id="SSF50978">
    <property type="entry name" value="WD40 repeat-like"/>
    <property type="match status" value="1"/>
</dbReference>
<evidence type="ECO:0000313" key="4">
    <source>
        <dbReference type="EMBL" id="CRK10880.1"/>
    </source>
</evidence>
<dbReference type="PANTHER" id="PTHR19842:SF2">
    <property type="entry name" value="WD REPEAT PROTEIN (AFU_ORTHOLOGUE AFUA_5G04300)"/>
    <property type="match status" value="1"/>
</dbReference>
<gene>
    <name evidence="4" type="ORF">BN1723_009203</name>
</gene>
<comment type="similarity">
    <text evidence="1">Belongs to the WD repeat LST8 family.</text>
</comment>
<feature type="compositionally biased region" description="Basic and acidic residues" evidence="3">
    <location>
        <begin position="70"/>
        <end position="81"/>
    </location>
</feature>
<dbReference type="AlphaFoldDB" id="A0A0G4KMC6"/>
<dbReference type="GO" id="GO:0031929">
    <property type="term" value="P:TOR signaling"/>
    <property type="evidence" value="ECO:0007669"/>
    <property type="project" value="InterPro"/>
</dbReference>
<evidence type="ECO:0000256" key="2">
    <source>
        <dbReference type="PROSITE-ProRule" id="PRU00221"/>
    </source>
</evidence>
<feature type="region of interest" description="Disordered" evidence="3">
    <location>
        <begin position="271"/>
        <end position="318"/>
    </location>
</feature>
<feature type="compositionally biased region" description="Pro residues" evidence="3">
    <location>
        <begin position="96"/>
        <end position="106"/>
    </location>
</feature>
<dbReference type="InterPro" id="IPR037588">
    <property type="entry name" value="MLST8"/>
</dbReference>
<accession>A0A0G4KMC6</accession>
<dbReference type="InterPro" id="IPR001680">
    <property type="entry name" value="WD40_rpt"/>
</dbReference>
<proteinExistence type="inferred from homology"/>